<sequence length="141" mass="14761">MKFTRPLTAVALGLALAVAGAAAPASADHYSISDGTTCYGGEIATRTFLTGLVTTDVTPLKTRKDGSVTYSCVFTGLPAQNVDDNGTVQWERPTRATREVLGDSCAILVDPTTEEIRFGTATHKFTPGGTLKLDCVIPPAV</sequence>
<accession>A0ABV7WDJ3</accession>
<evidence type="ECO:0000313" key="3">
    <source>
        <dbReference type="Proteomes" id="UP001595685"/>
    </source>
</evidence>
<evidence type="ECO:0008006" key="4">
    <source>
        <dbReference type="Google" id="ProtNLM"/>
    </source>
</evidence>
<keyword evidence="1" id="KW-0732">Signal</keyword>
<evidence type="ECO:0000313" key="2">
    <source>
        <dbReference type="EMBL" id="MFC3687903.1"/>
    </source>
</evidence>
<dbReference type="RefSeq" id="WP_340290254.1">
    <property type="nucleotide sequence ID" value="NZ_JBBEOI010000016.1"/>
</dbReference>
<feature type="chain" id="PRO_5045926992" description="Ig-like domain-containing protein" evidence="1">
    <location>
        <begin position="28"/>
        <end position="141"/>
    </location>
</feature>
<feature type="signal peptide" evidence="1">
    <location>
        <begin position="1"/>
        <end position="27"/>
    </location>
</feature>
<gene>
    <name evidence="2" type="ORF">ACFOLH_06055</name>
</gene>
<organism evidence="2 3">
    <name type="scientific">Aquipuribacter hungaricus</name>
    <dbReference type="NCBI Taxonomy" id="545624"/>
    <lineage>
        <taxon>Bacteria</taxon>
        <taxon>Bacillati</taxon>
        <taxon>Actinomycetota</taxon>
        <taxon>Actinomycetes</taxon>
        <taxon>Micrococcales</taxon>
        <taxon>Intrasporangiaceae</taxon>
        <taxon>Aquipuribacter</taxon>
    </lineage>
</organism>
<evidence type="ECO:0000256" key="1">
    <source>
        <dbReference type="SAM" id="SignalP"/>
    </source>
</evidence>
<proteinExistence type="predicted"/>
<name>A0ABV7WDJ3_9MICO</name>
<dbReference type="EMBL" id="JBHRWW010000003">
    <property type="protein sequence ID" value="MFC3687903.1"/>
    <property type="molecule type" value="Genomic_DNA"/>
</dbReference>
<comment type="caution">
    <text evidence="2">The sequence shown here is derived from an EMBL/GenBank/DDBJ whole genome shotgun (WGS) entry which is preliminary data.</text>
</comment>
<keyword evidence="3" id="KW-1185">Reference proteome</keyword>
<reference evidence="3" key="1">
    <citation type="journal article" date="2019" name="Int. J. Syst. Evol. Microbiol.">
        <title>The Global Catalogue of Microorganisms (GCM) 10K type strain sequencing project: providing services to taxonomists for standard genome sequencing and annotation.</title>
        <authorList>
            <consortium name="The Broad Institute Genomics Platform"/>
            <consortium name="The Broad Institute Genome Sequencing Center for Infectious Disease"/>
            <person name="Wu L."/>
            <person name="Ma J."/>
        </authorList>
    </citation>
    <scope>NUCLEOTIDE SEQUENCE [LARGE SCALE GENOMIC DNA]</scope>
    <source>
        <strain evidence="3">NCAIM B.02333</strain>
    </source>
</reference>
<protein>
    <recommendedName>
        <fullName evidence="4">Ig-like domain-containing protein</fullName>
    </recommendedName>
</protein>
<dbReference type="Proteomes" id="UP001595685">
    <property type="component" value="Unassembled WGS sequence"/>
</dbReference>